<dbReference type="EMBL" id="BARW01020850">
    <property type="protein sequence ID" value="GAI96437.1"/>
    <property type="molecule type" value="Genomic_DNA"/>
</dbReference>
<evidence type="ECO:0000313" key="1">
    <source>
        <dbReference type="EMBL" id="GAI96437.1"/>
    </source>
</evidence>
<feature type="non-terminal residue" evidence="1">
    <location>
        <position position="195"/>
    </location>
</feature>
<comment type="caution">
    <text evidence="1">The sequence shown here is derived from an EMBL/GenBank/DDBJ whole genome shotgun (WGS) entry which is preliminary data.</text>
</comment>
<gene>
    <name evidence="1" type="ORF">S12H4_35140</name>
</gene>
<organism evidence="1">
    <name type="scientific">marine sediment metagenome</name>
    <dbReference type="NCBI Taxonomy" id="412755"/>
    <lineage>
        <taxon>unclassified sequences</taxon>
        <taxon>metagenomes</taxon>
        <taxon>ecological metagenomes</taxon>
    </lineage>
</organism>
<accession>X1STP6</accession>
<name>X1STP6_9ZZZZ</name>
<reference evidence="1" key="1">
    <citation type="journal article" date="2014" name="Front. Microbiol.">
        <title>High frequency of phylogenetically diverse reductive dehalogenase-homologous genes in deep subseafloor sedimentary metagenomes.</title>
        <authorList>
            <person name="Kawai M."/>
            <person name="Futagami T."/>
            <person name="Toyoda A."/>
            <person name="Takaki Y."/>
            <person name="Nishi S."/>
            <person name="Hori S."/>
            <person name="Arai W."/>
            <person name="Tsubouchi T."/>
            <person name="Morono Y."/>
            <person name="Uchiyama I."/>
            <person name="Ito T."/>
            <person name="Fujiyama A."/>
            <person name="Inagaki F."/>
            <person name="Takami H."/>
        </authorList>
    </citation>
    <scope>NUCLEOTIDE SEQUENCE</scope>
    <source>
        <strain evidence="1">Expedition CK06-06</strain>
    </source>
</reference>
<protein>
    <submittedName>
        <fullName evidence="1">Uncharacterized protein</fullName>
    </submittedName>
</protein>
<dbReference type="AlphaFoldDB" id="X1STP6"/>
<sequence>MAVTWKKLAFFDEVATNFLGLSDTPEAYTTPGAYYKVNAGGDGVEEGLLAGAASGLATLDADSKVAQDPKAHKASHETGGGDEISIAALAGESAELTTHKAVKAANATLGHVIVEDASKIDVDVDGKLTLGAHAADHKDEQTDEILLHELGEPTAAVKLDGQQLTDHVIHTVADETAMNALTPLVGKMCWRTDEL</sequence>
<proteinExistence type="predicted"/>